<evidence type="ECO:0000313" key="2">
    <source>
        <dbReference type="Proteomes" id="UP000298663"/>
    </source>
</evidence>
<comment type="caution">
    <text evidence="1">The sequence shown here is derived from an EMBL/GenBank/DDBJ whole genome shotgun (WGS) entry which is preliminary data.</text>
</comment>
<accession>A0A4U5ME53</accession>
<keyword evidence="2" id="KW-1185">Reference proteome</keyword>
<dbReference type="Proteomes" id="UP000298663">
    <property type="component" value="Unassembled WGS sequence"/>
</dbReference>
<proteinExistence type="predicted"/>
<evidence type="ECO:0008006" key="3">
    <source>
        <dbReference type="Google" id="ProtNLM"/>
    </source>
</evidence>
<protein>
    <recommendedName>
        <fullName evidence="3">Pre-rRNA-processing protein Ipi1 N-terminal domain-containing protein</fullName>
    </recommendedName>
</protein>
<dbReference type="OrthoDB" id="361362at2759"/>
<dbReference type="AlphaFoldDB" id="A0A4U5ME53"/>
<gene>
    <name evidence="1" type="ORF">L596_023579</name>
</gene>
<evidence type="ECO:0000313" key="1">
    <source>
        <dbReference type="EMBL" id="TKR67424.1"/>
    </source>
</evidence>
<sequence length="136" mass="15033">MGNAKKKKKERDFKKVQLKVGKKLPKANATDTRIEAKKVVLVEQLHAEQKKAEAAAASSSTPPVRSHRGLSLDELCRQLGHFNTNVRKDAIIGVTQLLGDNREMMSKHLRSIIPTVARLIADGTRVSTLLELHSSC</sequence>
<name>A0A4U5ME53_STECR</name>
<reference evidence="1 2" key="1">
    <citation type="journal article" date="2015" name="Genome Biol.">
        <title>Comparative genomics of Steinernema reveals deeply conserved gene regulatory networks.</title>
        <authorList>
            <person name="Dillman A.R."/>
            <person name="Macchietto M."/>
            <person name="Porter C.F."/>
            <person name="Rogers A."/>
            <person name="Williams B."/>
            <person name="Antoshechkin I."/>
            <person name="Lee M.M."/>
            <person name="Goodwin Z."/>
            <person name="Lu X."/>
            <person name="Lewis E.E."/>
            <person name="Goodrich-Blair H."/>
            <person name="Stock S.P."/>
            <person name="Adams B.J."/>
            <person name="Sternberg P.W."/>
            <person name="Mortazavi A."/>
        </authorList>
    </citation>
    <scope>NUCLEOTIDE SEQUENCE [LARGE SCALE GENOMIC DNA]</scope>
    <source>
        <strain evidence="1 2">ALL</strain>
    </source>
</reference>
<dbReference type="STRING" id="34508.A0A4U5ME53"/>
<reference evidence="1 2" key="2">
    <citation type="journal article" date="2019" name="G3 (Bethesda)">
        <title>Hybrid Assembly of the Genome of the Entomopathogenic Nematode Steinernema carpocapsae Identifies the X-Chromosome.</title>
        <authorList>
            <person name="Serra L."/>
            <person name="Macchietto M."/>
            <person name="Macias-Munoz A."/>
            <person name="McGill C.J."/>
            <person name="Rodriguez I.M."/>
            <person name="Rodriguez B."/>
            <person name="Murad R."/>
            <person name="Mortazavi A."/>
        </authorList>
    </citation>
    <scope>NUCLEOTIDE SEQUENCE [LARGE SCALE GENOMIC DNA]</scope>
    <source>
        <strain evidence="1 2">ALL</strain>
    </source>
</reference>
<dbReference type="EMBL" id="AZBU02000008">
    <property type="protein sequence ID" value="TKR67424.1"/>
    <property type="molecule type" value="Genomic_DNA"/>
</dbReference>
<organism evidence="1 2">
    <name type="scientific">Steinernema carpocapsae</name>
    <name type="common">Entomopathogenic nematode</name>
    <dbReference type="NCBI Taxonomy" id="34508"/>
    <lineage>
        <taxon>Eukaryota</taxon>
        <taxon>Metazoa</taxon>
        <taxon>Ecdysozoa</taxon>
        <taxon>Nematoda</taxon>
        <taxon>Chromadorea</taxon>
        <taxon>Rhabditida</taxon>
        <taxon>Tylenchina</taxon>
        <taxon>Panagrolaimomorpha</taxon>
        <taxon>Strongyloidoidea</taxon>
        <taxon>Steinernematidae</taxon>
        <taxon>Steinernema</taxon>
    </lineage>
</organism>